<dbReference type="SUPFAM" id="SSF88946">
    <property type="entry name" value="Sigma2 domain of RNA polymerase sigma factors"/>
    <property type="match status" value="1"/>
</dbReference>
<evidence type="ECO:0000313" key="10">
    <source>
        <dbReference type="Proteomes" id="UP001499854"/>
    </source>
</evidence>
<dbReference type="InterPro" id="IPR036388">
    <property type="entry name" value="WH-like_DNA-bd_sf"/>
</dbReference>
<dbReference type="InterPro" id="IPR013325">
    <property type="entry name" value="RNA_pol_sigma_r2"/>
</dbReference>
<dbReference type="Pfam" id="PF08281">
    <property type="entry name" value="Sigma70_r4_2"/>
    <property type="match status" value="1"/>
</dbReference>
<dbReference type="SUPFAM" id="SSF88659">
    <property type="entry name" value="Sigma3 and sigma4 domains of RNA polymerase sigma factors"/>
    <property type="match status" value="1"/>
</dbReference>
<keyword evidence="2" id="KW-0805">Transcription regulation</keyword>
<dbReference type="InterPro" id="IPR013249">
    <property type="entry name" value="RNA_pol_sigma70_r4_t2"/>
</dbReference>
<evidence type="ECO:0000256" key="6">
    <source>
        <dbReference type="SAM" id="MobiDB-lite"/>
    </source>
</evidence>
<evidence type="ECO:0000256" key="2">
    <source>
        <dbReference type="ARBA" id="ARBA00023015"/>
    </source>
</evidence>
<dbReference type="PANTHER" id="PTHR43133:SF50">
    <property type="entry name" value="ECF RNA POLYMERASE SIGMA FACTOR SIGM"/>
    <property type="match status" value="1"/>
</dbReference>
<evidence type="ECO:0000313" key="9">
    <source>
        <dbReference type="EMBL" id="GAA1979208.1"/>
    </source>
</evidence>
<dbReference type="InterPro" id="IPR014325">
    <property type="entry name" value="RNA_pol_sigma-E_actinobac"/>
</dbReference>
<sequence>MNSDGPDGGTTRGAGHVREPDEAEFTAVVAARAHSLRRLAYLMCGDWHRAEDLVQNVFLNLYRNWARVQRRDRLDAYLRTSLMRAAVDAGRHRTRREQPFGEVPDSPAPPDPGCEDRDALLAALSEVAPGQRAVLVLRYWEDLSVEETAAILGLSSGTVKSQAARGLTALRGVLARPAFSDFHDK</sequence>
<organism evidence="9 10">
    <name type="scientific">Catenulispora subtropica</name>
    <dbReference type="NCBI Taxonomy" id="450798"/>
    <lineage>
        <taxon>Bacteria</taxon>
        <taxon>Bacillati</taxon>
        <taxon>Actinomycetota</taxon>
        <taxon>Actinomycetes</taxon>
        <taxon>Catenulisporales</taxon>
        <taxon>Catenulisporaceae</taxon>
        <taxon>Catenulispora</taxon>
    </lineage>
</organism>
<comment type="caution">
    <text evidence="9">The sequence shown here is derived from an EMBL/GenBank/DDBJ whole genome shotgun (WGS) entry which is preliminary data.</text>
</comment>
<feature type="domain" description="RNA polymerase sigma-70 region 2" evidence="7">
    <location>
        <begin position="34"/>
        <end position="95"/>
    </location>
</feature>
<dbReference type="Gene3D" id="1.10.1740.10">
    <property type="match status" value="1"/>
</dbReference>
<dbReference type="PANTHER" id="PTHR43133">
    <property type="entry name" value="RNA POLYMERASE ECF-TYPE SIGMA FACTO"/>
    <property type="match status" value="1"/>
</dbReference>
<dbReference type="InterPro" id="IPR014284">
    <property type="entry name" value="RNA_pol_sigma-70_dom"/>
</dbReference>
<feature type="region of interest" description="Disordered" evidence="6">
    <location>
        <begin position="89"/>
        <end position="113"/>
    </location>
</feature>
<feature type="domain" description="RNA polymerase sigma factor 70 region 4 type 2" evidence="8">
    <location>
        <begin position="118"/>
        <end position="170"/>
    </location>
</feature>
<evidence type="ECO:0000256" key="1">
    <source>
        <dbReference type="ARBA" id="ARBA00010641"/>
    </source>
</evidence>
<comment type="similarity">
    <text evidence="1">Belongs to the sigma-70 factor family. ECF subfamily.</text>
</comment>
<dbReference type="Gene3D" id="1.10.10.10">
    <property type="entry name" value="Winged helix-like DNA-binding domain superfamily/Winged helix DNA-binding domain"/>
    <property type="match status" value="1"/>
</dbReference>
<accession>A0ABN2S2D4</accession>
<gene>
    <name evidence="9" type="ORF">GCM10009838_45260</name>
</gene>
<dbReference type="EMBL" id="BAAAQM010000025">
    <property type="protein sequence ID" value="GAA1979208.1"/>
    <property type="molecule type" value="Genomic_DNA"/>
</dbReference>
<dbReference type="InterPro" id="IPR007627">
    <property type="entry name" value="RNA_pol_sigma70_r2"/>
</dbReference>
<dbReference type="InterPro" id="IPR013324">
    <property type="entry name" value="RNA_pol_sigma_r3/r4-like"/>
</dbReference>
<keyword evidence="3" id="KW-0731">Sigma factor</keyword>
<feature type="region of interest" description="Disordered" evidence="6">
    <location>
        <begin position="1"/>
        <end position="20"/>
    </location>
</feature>
<reference evidence="9 10" key="1">
    <citation type="journal article" date="2019" name="Int. J. Syst. Evol. Microbiol.">
        <title>The Global Catalogue of Microorganisms (GCM) 10K type strain sequencing project: providing services to taxonomists for standard genome sequencing and annotation.</title>
        <authorList>
            <consortium name="The Broad Institute Genomics Platform"/>
            <consortium name="The Broad Institute Genome Sequencing Center for Infectious Disease"/>
            <person name="Wu L."/>
            <person name="Ma J."/>
        </authorList>
    </citation>
    <scope>NUCLEOTIDE SEQUENCE [LARGE SCALE GENOMIC DNA]</scope>
    <source>
        <strain evidence="9 10">JCM 16013</strain>
    </source>
</reference>
<keyword evidence="10" id="KW-1185">Reference proteome</keyword>
<evidence type="ECO:0000256" key="4">
    <source>
        <dbReference type="ARBA" id="ARBA00023125"/>
    </source>
</evidence>
<dbReference type="Proteomes" id="UP001499854">
    <property type="component" value="Unassembled WGS sequence"/>
</dbReference>
<keyword evidence="4" id="KW-0238">DNA-binding</keyword>
<dbReference type="InterPro" id="IPR039425">
    <property type="entry name" value="RNA_pol_sigma-70-like"/>
</dbReference>
<feature type="compositionally biased region" description="Gly residues" evidence="6">
    <location>
        <begin position="1"/>
        <end position="12"/>
    </location>
</feature>
<evidence type="ECO:0000256" key="5">
    <source>
        <dbReference type="ARBA" id="ARBA00023163"/>
    </source>
</evidence>
<evidence type="ECO:0000259" key="8">
    <source>
        <dbReference type="Pfam" id="PF08281"/>
    </source>
</evidence>
<dbReference type="NCBIfam" id="TIGR02983">
    <property type="entry name" value="SigE-fam_strep"/>
    <property type="match status" value="1"/>
</dbReference>
<evidence type="ECO:0000259" key="7">
    <source>
        <dbReference type="Pfam" id="PF04542"/>
    </source>
</evidence>
<dbReference type="Pfam" id="PF04542">
    <property type="entry name" value="Sigma70_r2"/>
    <property type="match status" value="1"/>
</dbReference>
<evidence type="ECO:0000256" key="3">
    <source>
        <dbReference type="ARBA" id="ARBA00023082"/>
    </source>
</evidence>
<proteinExistence type="inferred from homology"/>
<keyword evidence="5" id="KW-0804">Transcription</keyword>
<name>A0ABN2S2D4_9ACTN</name>
<protein>
    <submittedName>
        <fullName evidence="9">SigE family RNA polymerase sigma factor</fullName>
    </submittedName>
</protein>
<dbReference type="CDD" id="cd06171">
    <property type="entry name" value="Sigma70_r4"/>
    <property type="match status" value="1"/>
</dbReference>
<dbReference type="NCBIfam" id="TIGR02937">
    <property type="entry name" value="sigma70-ECF"/>
    <property type="match status" value="1"/>
</dbReference>